<keyword evidence="3" id="KW-1185">Reference proteome</keyword>
<evidence type="ECO:0000256" key="1">
    <source>
        <dbReference type="SAM" id="MobiDB-lite"/>
    </source>
</evidence>
<gene>
    <name evidence="2" type="ORF">ACFFX0_24090</name>
</gene>
<evidence type="ECO:0000313" key="2">
    <source>
        <dbReference type="EMBL" id="MFB9074109.1"/>
    </source>
</evidence>
<sequence>MPTASRGHPARGRTLNTSDLKSDLTRSVEQDRALYAAGYRAGLEQGRTEVSCPHIHPQIAASVREMFAGWDGEQAAHRRSVERFRAEQRQGVTSR</sequence>
<evidence type="ECO:0000313" key="3">
    <source>
        <dbReference type="Proteomes" id="UP001589575"/>
    </source>
</evidence>
<name>A0ABV5G5D6_9MICC</name>
<comment type="caution">
    <text evidence="2">The sequence shown here is derived from an EMBL/GenBank/DDBJ whole genome shotgun (WGS) entry which is preliminary data.</text>
</comment>
<protein>
    <submittedName>
        <fullName evidence="2">Uncharacterized protein</fullName>
    </submittedName>
</protein>
<dbReference type="Proteomes" id="UP001589575">
    <property type="component" value="Unassembled WGS sequence"/>
</dbReference>
<dbReference type="EMBL" id="JBHMFI010000002">
    <property type="protein sequence ID" value="MFB9074109.1"/>
    <property type="molecule type" value="Genomic_DNA"/>
</dbReference>
<accession>A0ABV5G5D6</accession>
<proteinExistence type="predicted"/>
<organism evidence="2 3">
    <name type="scientific">Citricoccus parietis</name>
    <dbReference type="NCBI Taxonomy" id="592307"/>
    <lineage>
        <taxon>Bacteria</taxon>
        <taxon>Bacillati</taxon>
        <taxon>Actinomycetota</taxon>
        <taxon>Actinomycetes</taxon>
        <taxon>Micrococcales</taxon>
        <taxon>Micrococcaceae</taxon>
        <taxon>Citricoccus</taxon>
    </lineage>
</organism>
<feature type="region of interest" description="Disordered" evidence="1">
    <location>
        <begin position="1"/>
        <end position="24"/>
    </location>
</feature>
<reference evidence="2 3" key="1">
    <citation type="submission" date="2024-09" db="EMBL/GenBank/DDBJ databases">
        <authorList>
            <person name="Sun Q."/>
            <person name="Mori K."/>
        </authorList>
    </citation>
    <scope>NUCLEOTIDE SEQUENCE [LARGE SCALE GENOMIC DNA]</scope>
    <source>
        <strain evidence="2 3">CCM 7609</strain>
    </source>
</reference>